<dbReference type="EMBL" id="WVIC01000006">
    <property type="protein sequence ID" value="NCJ05745.1"/>
    <property type="molecule type" value="Genomic_DNA"/>
</dbReference>
<organism evidence="2 3">
    <name type="scientific">Petrachloros mirabilis ULC683</name>
    <dbReference type="NCBI Taxonomy" id="2781853"/>
    <lineage>
        <taxon>Bacteria</taxon>
        <taxon>Bacillati</taxon>
        <taxon>Cyanobacteriota</taxon>
        <taxon>Cyanophyceae</taxon>
        <taxon>Synechococcales</taxon>
        <taxon>Petrachlorosaceae</taxon>
        <taxon>Petrachloros</taxon>
        <taxon>Petrachloros mirabilis</taxon>
    </lineage>
</organism>
<proteinExistence type="predicted"/>
<protein>
    <submittedName>
        <fullName evidence="2">Uncharacterized protein</fullName>
    </submittedName>
</protein>
<evidence type="ECO:0000313" key="3">
    <source>
        <dbReference type="Proteomes" id="UP000607397"/>
    </source>
</evidence>
<feature type="signal peptide" evidence="1">
    <location>
        <begin position="1"/>
        <end position="33"/>
    </location>
</feature>
<dbReference type="AlphaFoldDB" id="A0A8K2AC93"/>
<feature type="chain" id="PRO_5035469551" evidence="1">
    <location>
        <begin position="34"/>
        <end position="203"/>
    </location>
</feature>
<dbReference type="Proteomes" id="UP000607397">
    <property type="component" value="Unassembled WGS sequence"/>
</dbReference>
<keyword evidence="1" id="KW-0732">Signal</keyword>
<reference evidence="2" key="1">
    <citation type="submission" date="2019-12" db="EMBL/GenBank/DDBJ databases">
        <title>High-Quality draft genome sequences of three cyanobacteria isolated from the limestone walls of the Old Cathedral of Coimbra.</title>
        <authorList>
            <person name="Tiago I."/>
            <person name="Soares F."/>
            <person name="Portugal A."/>
        </authorList>
    </citation>
    <scope>NUCLEOTIDE SEQUENCE [LARGE SCALE GENOMIC DNA]</scope>
    <source>
        <strain evidence="2">C</strain>
    </source>
</reference>
<name>A0A8K2AC93_9CYAN</name>
<sequence>MTPSIQKRDWRFWSVTCVSSLLFIAAAPGALSAQQVNDLDGLGETQPLTPNNVEILSPTGLQSGLFSIQAGQRLMTEAEQAVSAQNYTTAASKLQDSRRVMNQLSNYYQALTSSFMGVDSRAADSLRRQALESAQLRDQATYQLALVYRAQNRPELAIPLFIEIVRSQNPTRDLGQKSYQQLLELGFVDVPFPRTQQGAQALP</sequence>
<evidence type="ECO:0000313" key="2">
    <source>
        <dbReference type="EMBL" id="NCJ05745.1"/>
    </source>
</evidence>
<keyword evidence="3" id="KW-1185">Reference proteome</keyword>
<evidence type="ECO:0000256" key="1">
    <source>
        <dbReference type="SAM" id="SignalP"/>
    </source>
</evidence>
<accession>A0A8K2AC93</accession>
<comment type="caution">
    <text evidence="2">The sequence shown here is derived from an EMBL/GenBank/DDBJ whole genome shotgun (WGS) entry which is preliminary data.</text>
</comment>
<gene>
    <name evidence="2" type="ORF">GS597_04305</name>
</gene>